<dbReference type="PANTHER" id="PTHR33217">
    <property type="entry name" value="TRANSPOSASE FOR INSERTION SEQUENCE ELEMENT IS1081"/>
    <property type="match status" value="1"/>
</dbReference>
<evidence type="ECO:0000256" key="1">
    <source>
        <dbReference type="ARBA" id="ARBA00002190"/>
    </source>
</evidence>
<keyword evidence="6" id="KW-0814">Transposable element</keyword>
<feature type="non-terminal residue" evidence="7">
    <location>
        <position position="1"/>
    </location>
</feature>
<gene>
    <name evidence="7" type="ORF">F6X42_35210</name>
</gene>
<keyword evidence="5 6" id="KW-0233">DNA recombination</keyword>
<evidence type="ECO:0000256" key="2">
    <source>
        <dbReference type="ARBA" id="ARBA00010961"/>
    </source>
</evidence>
<dbReference type="InterPro" id="IPR001207">
    <property type="entry name" value="Transposase_mutator"/>
</dbReference>
<keyword evidence="3 6" id="KW-0815">Transposition</keyword>
<comment type="function">
    <text evidence="1 6">Required for the transposition of the insertion element.</text>
</comment>
<evidence type="ECO:0000256" key="6">
    <source>
        <dbReference type="RuleBase" id="RU365089"/>
    </source>
</evidence>
<proteinExistence type="inferred from homology"/>
<dbReference type="Proteomes" id="UP000736373">
    <property type="component" value="Unassembled WGS sequence"/>
</dbReference>
<dbReference type="Pfam" id="PF00872">
    <property type="entry name" value="Transposase_mut"/>
    <property type="match status" value="1"/>
</dbReference>
<reference evidence="7 8" key="1">
    <citation type="submission" date="2019-09" db="EMBL/GenBank/DDBJ databases">
        <title>Paraburkholderia podalyriae sp. nov., A South African Podalyria-associated rhizobium.</title>
        <authorList>
            <person name="Mavima L."/>
            <person name="Beukes C.W."/>
            <person name="Palmer M."/>
            <person name="De Meyer S.E."/>
            <person name="James E.K."/>
            <person name="Maluk M."/>
            <person name="Avontuur J.R."/>
            <person name="Chan W.Y."/>
            <person name="Venter S.N."/>
            <person name="Steenkamp E.T."/>
        </authorList>
    </citation>
    <scope>NUCLEOTIDE SEQUENCE [LARGE SCALE GENOMIC DNA]</scope>
    <source>
        <strain evidence="7 8">WC7.3b</strain>
    </source>
</reference>
<keyword evidence="4 6" id="KW-0238">DNA-binding</keyword>
<comment type="similarity">
    <text evidence="2 6">Belongs to the transposase mutator family.</text>
</comment>
<name>A0ABR7PZD4_9BURK</name>
<dbReference type="PANTHER" id="PTHR33217:SF9">
    <property type="entry name" value="MUTATOR FAMILY TRANSPOSASE"/>
    <property type="match status" value="1"/>
</dbReference>
<evidence type="ECO:0000313" key="7">
    <source>
        <dbReference type="EMBL" id="MBC8751581.1"/>
    </source>
</evidence>
<dbReference type="EMBL" id="VZQQ01000059">
    <property type="protein sequence ID" value="MBC8751581.1"/>
    <property type="molecule type" value="Genomic_DNA"/>
</dbReference>
<organism evidence="7 8">
    <name type="scientific">Paraburkholderia podalyriae</name>
    <dbReference type="NCBI Taxonomy" id="1938811"/>
    <lineage>
        <taxon>Bacteria</taxon>
        <taxon>Pseudomonadati</taxon>
        <taxon>Pseudomonadota</taxon>
        <taxon>Betaproteobacteria</taxon>
        <taxon>Burkholderiales</taxon>
        <taxon>Burkholderiaceae</taxon>
        <taxon>Paraburkholderia</taxon>
    </lineage>
</organism>
<accession>A0ABR7PZD4</accession>
<sequence length="127" mass="14665">RADAYAAFDRFVTVYAAKYPKATETLKKDRESLLAFYDYPAEHWQHLRTTNAIESTFATVRHRTTRTRNCVSRATFLGLAFKLIEEAEKTWRRINGPAQIKLLLEGIAFKDGEQVKDDQRVQQKLAA</sequence>
<evidence type="ECO:0000256" key="4">
    <source>
        <dbReference type="ARBA" id="ARBA00023125"/>
    </source>
</evidence>
<evidence type="ECO:0000313" key="8">
    <source>
        <dbReference type="Proteomes" id="UP000736373"/>
    </source>
</evidence>
<comment type="caution">
    <text evidence="7">The sequence shown here is derived from an EMBL/GenBank/DDBJ whole genome shotgun (WGS) entry which is preliminary data.</text>
</comment>
<keyword evidence="8" id="KW-1185">Reference proteome</keyword>
<dbReference type="RefSeq" id="WP_187638492.1">
    <property type="nucleotide sequence ID" value="NZ_VZQQ01000059.1"/>
</dbReference>
<evidence type="ECO:0000256" key="5">
    <source>
        <dbReference type="ARBA" id="ARBA00023172"/>
    </source>
</evidence>
<protein>
    <recommendedName>
        <fullName evidence="6">Mutator family transposase</fullName>
    </recommendedName>
</protein>
<evidence type="ECO:0000256" key="3">
    <source>
        <dbReference type="ARBA" id="ARBA00022578"/>
    </source>
</evidence>